<dbReference type="Proteomes" id="UP000076532">
    <property type="component" value="Unassembled WGS sequence"/>
</dbReference>
<comment type="subcellular location">
    <subcellularLocation>
        <location evidence="1">Nucleus</location>
    </subcellularLocation>
</comment>
<feature type="compositionally biased region" description="Basic and acidic residues" evidence="6">
    <location>
        <begin position="613"/>
        <end position="623"/>
    </location>
</feature>
<dbReference type="OrthoDB" id="1095242at2759"/>
<evidence type="ECO:0000256" key="3">
    <source>
        <dbReference type="ARBA" id="ARBA00023163"/>
    </source>
</evidence>
<dbReference type="EMBL" id="KV417506">
    <property type="protein sequence ID" value="KZP27914.1"/>
    <property type="molecule type" value="Genomic_DNA"/>
</dbReference>
<feature type="compositionally biased region" description="Low complexity" evidence="6">
    <location>
        <begin position="629"/>
        <end position="650"/>
    </location>
</feature>
<keyword evidence="3" id="KW-0804">Transcription</keyword>
<feature type="region of interest" description="Disordered" evidence="6">
    <location>
        <begin position="536"/>
        <end position="691"/>
    </location>
</feature>
<organism evidence="7 8">
    <name type="scientific">Athelia psychrophila</name>
    <dbReference type="NCBI Taxonomy" id="1759441"/>
    <lineage>
        <taxon>Eukaryota</taxon>
        <taxon>Fungi</taxon>
        <taxon>Dikarya</taxon>
        <taxon>Basidiomycota</taxon>
        <taxon>Agaricomycotina</taxon>
        <taxon>Agaricomycetes</taxon>
        <taxon>Agaricomycetidae</taxon>
        <taxon>Atheliales</taxon>
        <taxon>Atheliaceae</taxon>
        <taxon>Athelia</taxon>
    </lineage>
</organism>
<evidence type="ECO:0000256" key="6">
    <source>
        <dbReference type="SAM" id="MobiDB-lite"/>
    </source>
</evidence>
<gene>
    <name evidence="7" type="ORF">FIBSPDRAFT_853100</name>
</gene>
<feature type="compositionally biased region" description="Polar residues" evidence="6">
    <location>
        <begin position="187"/>
        <end position="202"/>
    </location>
</feature>
<dbReference type="GO" id="GO:1990526">
    <property type="term" value="C:Ste12p-Dig1p-Dig2p complex"/>
    <property type="evidence" value="ECO:0007669"/>
    <property type="project" value="TreeGrafter"/>
</dbReference>
<accession>A0A166R566</accession>
<feature type="region of interest" description="Disordered" evidence="6">
    <location>
        <begin position="789"/>
        <end position="845"/>
    </location>
</feature>
<dbReference type="PANTHER" id="PTHR47427">
    <property type="entry name" value="PROTEIN STE12"/>
    <property type="match status" value="1"/>
</dbReference>
<feature type="compositionally biased region" description="Low complexity" evidence="6">
    <location>
        <begin position="727"/>
        <end position="744"/>
    </location>
</feature>
<sequence>MMDYPHHYSTNFDYPSYPTARSSTPSTGYSIDGSYPVASSYDDYYSSRPQHPQQQQQQQSQQQPRKYGTHPLQLTTLGAGDASQQPDDAEYTAHPSRPQPPNPFHGHNQPSLPSNPHAQHQPHHRDDDHAEYRREASFETRSGEIMPHTGSAGVGGLSRPLNHHEQERIAHLDRLKFFLATAPSRWDANNTDGTSPSDLTDNTASASSSSTPAVPAGQPTSSHPALNRFLLPSAEYVSCVLWNGLYHITGTDIVRALVFRFEAFGRPVRNMKKFEEGVFSDLRNLKPGVDACLEEPKSPFLDLLFKYQCIRTQKKQKVFYWFSVPHDRLFLDALERDLKREKMGLEPTTAITGEPALSFVYDSKKSLYEQFSKASGGREGEGELEAAVRRADEAAAGIMHQQQQGEGEVFGDEEEMNLIQGNGDEEGLGGYYSGSNAYPQQPGQGRSTTLPPALRGPNSTFYNMFSLFEGSPTYKQRRKKPLQAASRSGLPGARKSPGSDGEWGSEGVMELAAGEGYGPTDSHINAADMFMKQAKGELGSSAGSKGHKDGSHQRHNSYPVASSSSSVHAHSAPHYPPHAMSYPSVSLHASSSLPSSSHTIPHARSPVPSMSSHHGEADLHGDEEGLVTAASSSEGYAQASAYQAQQQHQQMEPATDAYSQWNGSGPSRYNLQSSGAAQPQPSHQLRHSESASALYASSVGSLPDSEFAMPMSAPVHKQMFDHNSLFPPNINLSSSPSASPSSLNGGLGPIRRHRSMTPSLHKDGEGGLRRPVASEYSSSARGYHPYAAPASYSSSSVHSSPASSTFPLTNDYGSGSHTNNISRSSSVSHHSRSQRSSGVSQQLQDQMHQMLNLDLEEPIYAHPNPTSGSYRTDSPVSFGAPAQGYLSDDGFGTNVGNGAVDPTFFSQHL</sequence>
<dbReference type="AlphaFoldDB" id="A0A166R566"/>
<feature type="compositionally biased region" description="Polar residues" evidence="6">
    <location>
        <begin position="657"/>
        <end position="683"/>
    </location>
</feature>
<feature type="compositionally biased region" description="Polar residues" evidence="6">
    <location>
        <begin position="108"/>
        <end position="118"/>
    </location>
</feature>
<evidence type="ECO:0000256" key="4">
    <source>
        <dbReference type="ARBA" id="ARBA00023242"/>
    </source>
</evidence>
<dbReference type="InterPro" id="IPR052127">
    <property type="entry name" value="STE12_transcription_factor"/>
</dbReference>
<proteinExistence type="inferred from homology"/>
<evidence type="ECO:0000256" key="5">
    <source>
        <dbReference type="ARBA" id="ARBA00024345"/>
    </source>
</evidence>
<evidence type="ECO:0000313" key="7">
    <source>
        <dbReference type="EMBL" id="KZP27914.1"/>
    </source>
</evidence>
<name>A0A166R566_9AGAM</name>
<feature type="region of interest" description="Disordered" evidence="6">
    <location>
        <begin position="423"/>
        <end position="452"/>
    </location>
</feature>
<protein>
    <submittedName>
        <fullName evidence="7">STE-domain-containing protein</fullName>
    </submittedName>
</protein>
<keyword evidence="4" id="KW-0539">Nucleus</keyword>
<feature type="compositionally biased region" description="Low complexity" evidence="6">
    <location>
        <begin position="46"/>
        <end position="65"/>
    </location>
</feature>
<feature type="compositionally biased region" description="Basic and acidic residues" evidence="6">
    <location>
        <begin position="124"/>
        <end position="142"/>
    </location>
</feature>
<reference evidence="7 8" key="1">
    <citation type="journal article" date="2016" name="Mol. Biol. Evol.">
        <title>Comparative Genomics of Early-Diverging Mushroom-Forming Fungi Provides Insights into the Origins of Lignocellulose Decay Capabilities.</title>
        <authorList>
            <person name="Nagy L.G."/>
            <person name="Riley R."/>
            <person name="Tritt A."/>
            <person name="Adam C."/>
            <person name="Daum C."/>
            <person name="Floudas D."/>
            <person name="Sun H."/>
            <person name="Yadav J.S."/>
            <person name="Pangilinan J."/>
            <person name="Larsson K.H."/>
            <person name="Matsuura K."/>
            <person name="Barry K."/>
            <person name="Labutti K."/>
            <person name="Kuo R."/>
            <person name="Ohm R.A."/>
            <person name="Bhattacharya S.S."/>
            <person name="Shirouzu T."/>
            <person name="Yoshinaga Y."/>
            <person name="Martin F.M."/>
            <person name="Grigoriev I.V."/>
            <person name="Hibbett D.S."/>
        </authorList>
    </citation>
    <scope>NUCLEOTIDE SEQUENCE [LARGE SCALE GENOMIC DNA]</scope>
    <source>
        <strain evidence="7 8">CBS 109695</strain>
    </source>
</reference>
<feature type="compositionally biased region" description="Low complexity" evidence="6">
    <location>
        <begin position="814"/>
        <end position="842"/>
    </location>
</feature>
<dbReference type="SMART" id="SM00424">
    <property type="entry name" value="STE"/>
    <property type="match status" value="1"/>
</dbReference>
<feature type="compositionally biased region" description="Low complexity" evidence="6">
    <location>
        <begin position="789"/>
        <end position="804"/>
    </location>
</feature>
<feature type="compositionally biased region" description="Polar residues" evidence="6">
    <location>
        <begin position="72"/>
        <end position="86"/>
    </location>
</feature>
<evidence type="ECO:0000313" key="8">
    <source>
        <dbReference type="Proteomes" id="UP000076532"/>
    </source>
</evidence>
<keyword evidence="2" id="KW-0805">Transcription regulation</keyword>
<dbReference type="GO" id="GO:0005634">
    <property type="term" value="C:nucleus"/>
    <property type="evidence" value="ECO:0007669"/>
    <property type="project" value="UniProtKB-SubCell"/>
</dbReference>
<comment type="similarity">
    <text evidence="5">Belongs to the STE12 transcription factor family.</text>
</comment>
<feature type="region of interest" description="Disordered" evidence="6">
    <location>
        <begin position="185"/>
        <end position="222"/>
    </location>
</feature>
<keyword evidence="8" id="KW-1185">Reference proteome</keyword>
<dbReference type="InterPro" id="IPR003120">
    <property type="entry name" value="Ste12"/>
</dbReference>
<evidence type="ECO:0000256" key="2">
    <source>
        <dbReference type="ARBA" id="ARBA00023015"/>
    </source>
</evidence>
<dbReference type="GO" id="GO:0003700">
    <property type="term" value="F:DNA-binding transcription factor activity"/>
    <property type="evidence" value="ECO:0007669"/>
    <property type="project" value="InterPro"/>
</dbReference>
<feature type="region of interest" description="Disordered" evidence="6">
    <location>
        <begin position="1"/>
        <end position="158"/>
    </location>
</feature>
<feature type="region of interest" description="Disordered" evidence="6">
    <location>
        <begin position="727"/>
        <end position="771"/>
    </location>
</feature>
<feature type="compositionally biased region" description="Polar residues" evidence="6">
    <location>
        <begin position="8"/>
        <end position="29"/>
    </location>
</feature>
<dbReference type="Pfam" id="PF02200">
    <property type="entry name" value="STE"/>
    <property type="match status" value="1"/>
</dbReference>
<dbReference type="STRING" id="436010.A0A166R566"/>
<feature type="compositionally biased region" description="Low complexity" evidence="6">
    <location>
        <begin position="557"/>
        <end position="598"/>
    </location>
</feature>
<dbReference type="PANTHER" id="PTHR47427:SF1">
    <property type="entry name" value="PROTEIN STE12"/>
    <property type="match status" value="1"/>
</dbReference>
<feature type="compositionally biased region" description="Polar residues" evidence="6">
    <location>
        <begin position="433"/>
        <end position="450"/>
    </location>
</feature>
<feature type="compositionally biased region" description="Low complexity" evidence="6">
    <location>
        <begin position="203"/>
        <end position="216"/>
    </location>
</feature>
<feature type="region of interest" description="Disordered" evidence="6">
    <location>
        <begin position="473"/>
        <end position="505"/>
    </location>
</feature>
<evidence type="ECO:0000256" key="1">
    <source>
        <dbReference type="ARBA" id="ARBA00004123"/>
    </source>
</evidence>
<dbReference type="GO" id="GO:1990527">
    <property type="term" value="C:Tec1p-Ste12p-Dig1p complex"/>
    <property type="evidence" value="ECO:0007669"/>
    <property type="project" value="TreeGrafter"/>
</dbReference>